<dbReference type="RefSeq" id="WP_255874324.1">
    <property type="nucleotide sequence ID" value="NZ_JACASI010000025.1"/>
</dbReference>
<keyword evidence="1" id="KW-0175">Coiled coil</keyword>
<dbReference type="EMBL" id="JACASI010000025">
    <property type="protein sequence ID" value="MCQ3829485.1"/>
    <property type="molecule type" value="Genomic_DNA"/>
</dbReference>
<sequence>MQSQQQIRTSRGKGLVFGLLAMLAAVQASANGEIGDHVNDLKGHLGQYSEEVDWLVGKYDGVVDSYEAKGRKAVETQQLIDFWEEVDFHSAIETNYVPVYANIWQGIYGIKQAIEAGKPVAEVRAEQEKLNRAFWQALGAVKLASQFQERGLLAKIQTTESEPTTMPETLEDIKLRLDRVVAKYAEQLPEAATTIVHDTYLHRFEGVEGALIEQDAALVEDLEKDFNVTLPQAINGNASVDDVRKVVESMQVKIDRAKELLVAAEKKRKDVF</sequence>
<evidence type="ECO:0000313" key="4">
    <source>
        <dbReference type="Proteomes" id="UP001205566"/>
    </source>
</evidence>
<proteinExistence type="predicted"/>
<keyword evidence="4" id="KW-1185">Reference proteome</keyword>
<comment type="caution">
    <text evidence="3">The sequence shown here is derived from an EMBL/GenBank/DDBJ whole genome shotgun (WGS) entry which is preliminary data.</text>
</comment>
<feature type="chain" id="PRO_5045170058" evidence="2">
    <location>
        <begin position="31"/>
        <end position="272"/>
    </location>
</feature>
<evidence type="ECO:0000256" key="1">
    <source>
        <dbReference type="SAM" id="Coils"/>
    </source>
</evidence>
<gene>
    <name evidence="3" type="ORF">HXX02_08495</name>
</gene>
<evidence type="ECO:0000313" key="3">
    <source>
        <dbReference type="EMBL" id="MCQ3829485.1"/>
    </source>
</evidence>
<accession>A0ABT1P049</accession>
<organism evidence="3 4">
    <name type="scientific">Microbulbifer elongatus</name>
    <dbReference type="NCBI Taxonomy" id="86173"/>
    <lineage>
        <taxon>Bacteria</taxon>
        <taxon>Pseudomonadati</taxon>
        <taxon>Pseudomonadota</taxon>
        <taxon>Gammaproteobacteria</taxon>
        <taxon>Cellvibrionales</taxon>
        <taxon>Microbulbiferaceae</taxon>
        <taxon>Microbulbifer</taxon>
    </lineage>
</organism>
<name>A0ABT1P049_9GAMM</name>
<feature type="coiled-coil region" evidence="1">
    <location>
        <begin position="240"/>
        <end position="267"/>
    </location>
</feature>
<reference evidence="3" key="1">
    <citation type="thesis" date="2020" institute="Technische Universitat Dresden" country="Dresden, Germany">
        <title>The Agarolytic System of Microbulbifer elongatus PORT2, Isolated from Batu Karas, Pangandaran West Java Indonesia.</title>
        <authorList>
            <person name="Anggraeni S.R."/>
        </authorList>
    </citation>
    <scope>NUCLEOTIDE SEQUENCE</scope>
    <source>
        <strain evidence="3">PORT2</strain>
    </source>
</reference>
<protein>
    <submittedName>
        <fullName evidence="3">Uncharacterized protein</fullName>
    </submittedName>
</protein>
<dbReference type="Proteomes" id="UP001205566">
    <property type="component" value="Unassembled WGS sequence"/>
</dbReference>
<feature type="signal peptide" evidence="2">
    <location>
        <begin position="1"/>
        <end position="30"/>
    </location>
</feature>
<evidence type="ECO:0000256" key="2">
    <source>
        <dbReference type="SAM" id="SignalP"/>
    </source>
</evidence>
<keyword evidence="2" id="KW-0732">Signal</keyword>